<evidence type="ECO:0000256" key="1">
    <source>
        <dbReference type="SAM" id="Phobius"/>
    </source>
</evidence>
<comment type="caution">
    <text evidence="2">The sequence shown here is derived from an EMBL/GenBank/DDBJ whole genome shotgun (WGS) entry which is preliminary data.</text>
</comment>
<dbReference type="AlphaFoldDB" id="A0A5P0YRN4"/>
<name>A0A5P0YRN4_9ACTN</name>
<keyword evidence="1" id="KW-1133">Transmembrane helix</keyword>
<reference evidence="2 3" key="1">
    <citation type="submission" date="2019-10" db="EMBL/GenBank/DDBJ databases">
        <title>Streptomyces sp. nov., a novel actinobacterium isolated from alkaline environment.</title>
        <authorList>
            <person name="Golinska P."/>
        </authorList>
    </citation>
    <scope>NUCLEOTIDE SEQUENCE [LARGE SCALE GENOMIC DNA]</scope>
    <source>
        <strain evidence="2 3">OF1</strain>
    </source>
</reference>
<keyword evidence="1" id="KW-0472">Membrane</keyword>
<organism evidence="2 3">
    <name type="scientific">Streptomyces alkaliterrae</name>
    <dbReference type="NCBI Taxonomy" id="2213162"/>
    <lineage>
        <taxon>Bacteria</taxon>
        <taxon>Bacillati</taxon>
        <taxon>Actinomycetota</taxon>
        <taxon>Actinomycetes</taxon>
        <taxon>Kitasatosporales</taxon>
        <taxon>Streptomycetaceae</taxon>
        <taxon>Streptomyces</taxon>
    </lineage>
</organism>
<dbReference type="EMBL" id="VJYK02000129">
    <property type="protein sequence ID" value="MQS02976.1"/>
    <property type="molecule type" value="Genomic_DNA"/>
</dbReference>
<evidence type="ECO:0000313" key="2">
    <source>
        <dbReference type="EMBL" id="MQS02976.1"/>
    </source>
</evidence>
<accession>A0A5P0YRN4</accession>
<evidence type="ECO:0008006" key="4">
    <source>
        <dbReference type="Google" id="ProtNLM"/>
    </source>
</evidence>
<keyword evidence="1" id="KW-0812">Transmembrane</keyword>
<proteinExistence type="predicted"/>
<protein>
    <recommendedName>
        <fullName evidence="4">Peptidase inhibitor family I36 protein</fullName>
    </recommendedName>
</protein>
<dbReference type="OrthoDB" id="4234793at2"/>
<gene>
    <name evidence="2" type="ORF">FNX44_014060</name>
</gene>
<dbReference type="Pfam" id="PF03995">
    <property type="entry name" value="Inhibitor_I36"/>
    <property type="match status" value="1"/>
</dbReference>
<dbReference type="Proteomes" id="UP000320857">
    <property type="component" value="Unassembled WGS sequence"/>
</dbReference>
<keyword evidence="3" id="KW-1185">Reference proteome</keyword>
<evidence type="ECO:0000313" key="3">
    <source>
        <dbReference type="Proteomes" id="UP000320857"/>
    </source>
</evidence>
<feature type="transmembrane region" description="Helical" evidence="1">
    <location>
        <begin position="34"/>
        <end position="55"/>
    </location>
</feature>
<sequence length="159" mass="17223">MAALGCPRVRTAGFLTTLLREALHTRRKPVKRNILRRAVVGVSALGLAVTGLAMAPAASAAKSDCPREYVCVWNNTSFSGKPTWKSKGNLYNLKSSNGMSIVNHGKRYPGADHIWWKATWSGGATSSGCLHYPEDMPNGTTYRLYGNVTLNHAVWGGDC</sequence>